<sequence length="80" mass="8830">MEIIIKQVDPADTQVLKLIGKPDAYQISLYGIEKCNLESPKSLNKNDAYMLGAFSGDQLVGIGGVKIIDSYSEIKRIDQQ</sequence>
<dbReference type="STRING" id="1492898.SY85_03160"/>
<dbReference type="EMBL" id="CP011390">
    <property type="protein sequence ID" value="ANE49650.1"/>
    <property type="molecule type" value="Genomic_DNA"/>
</dbReference>
<name>A0A172TRJ2_9BACT</name>
<accession>A0A172TRJ2</accession>
<dbReference type="RefSeq" id="WP_066401775.1">
    <property type="nucleotide sequence ID" value="NZ_CP011390.1"/>
</dbReference>
<protein>
    <submittedName>
        <fullName evidence="1">Uncharacterized protein</fullName>
    </submittedName>
</protein>
<dbReference type="OrthoDB" id="9799092at2"/>
<dbReference type="Proteomes" id="UP000077177">
    <property type="component" value="Chromosome"/>
</dbReference>
<evidence type="ECO:0000313" key="1">
    <source>
        <dbReference type="EMBL" id="ANE49650.1"/>
    </source>
</evidence>
<organism evidence="1 2">
    <name type="scientific">Flavisolibacter tropicus</name>
    <dbReference type="NCBI Taxonomy" id="1492898"/>
    <lineage>
        <taxon>Bacteria</taxon>
        <taxon>Pseudomonadati</taxon>
        <taxon>Bacteroidota</taxon>
        <taxon>Chitinophagia</taxon>
        <taxon>Chitinophagales</taxon>
        <taxon>Chitinophagaceae</taxon>
        <taxon>Flavisolibacter</taxon>
    </lineage>
</organism>
<reference evidence="2" key="1">
    <citation type="submission" date="2015-01" db="EMBL/GenBank/DDBJ databases">
        <title>Flavisolibacter sp./LCS9/ whole genome sequencing.</title>
        <authorList>
            <person name="Kim M.K."/>
            <person name="Srinivasan S."/>
            <person name="Lee J.-J."/>
        </authorList>
    </citation>
    <scope>NUCLEOTIDE SEQUENCE [LARGE SCALE GENOMIC DNA]</scope>
    <source>
        <strain evidence="2">LCS9</strain>
    </source>
</reference>
<dbReference type="AlphaFoldDB" id="A0A172TRJ2"/>
<keyword evidence="2" id="KW-1185">Reference proteome</keyword>
<reference evidence="1 2" key="2">
    <citation type="journal article" date="2016" name="Int. J. Syst. Evol. Microbiol.">
        <title>Flavisolibacter tropicus sp. nov., isolated from tropical soil.</title>
        <authorList>
            <person name="Lee J.J."/>
            <person name="Kang M.S."/>
            <person name="Kim G.S."/>
            <person name="Lee C.S."/>
            <person name="Lim S."/>
            <person name="Lee J."/>
            <person name="Roh S.H."/>
            <person name="Kang H."/>
            <person name="Ha J.M."/>
            <person name="Bae S."/>
            <person name="Jung H.Y."/>
            <person name="Kim M.K."/>
        </authorList>
    </citation>
    <scope>NUCLEOTIDE SEQUENCE [LARGE SCALE GENOMIC DNA]</scope>
    <source>
        <strain evidence="1 2">LCS9</strain>
    </source>
</reference>
<dbReference type="KEGG" id="fla:SY85_03160"/>
<proteinExistence type="predicted"/>
<evidence type="ECO:0000313" key="2">
    <source>
        <dbReference type="Proteomes" id="UP000077177"/>
    </source>
</evidence>
<gene>
    <name evidence="1" type="ORF">SY85_03160</name>
</gene>